<sequence length="245" mass="25518">MRPEHENKSSFGRGFVTACVVVSAVLLCGTLLLVSALTSDDDQQAAAQTGPPPAASRTPDTQPAAAGDGRCGLPGGDQTIPTKPPAVDSWEVSRRVVVPRSSATGPARTDADGFRHCFAHSPTGAVFAAYNVVAAFADQEQALATIKKLMVPGPDTDALRRAQSESEPSGSGASQVAGFRVLDAGGDRATIMLALPAESAYVSITLTMRWYDGDWRLQSPPPGGAVGDPFSQHQDLSDFVPWSGV</sequence>
<evidence type="ECO:0000256" key="2">
    <source>
        <dbReference type="SAM" id="Phobius"/>
    </source>
</evidence>
<feature type="region of interest" description="Disordered" evidence="1">
    <location>
        <begin position="43"/>
        <end position="92"/>
    </location>
</feature>
<keyword evidence="5" id="KW-1185">Reference proteome</keyword>
<name>A0A4R0K4V6_9ACTN</name>
<dbReference type="EMBL" id="SJKD01000001">
    <property type="protein sequence ID" value="TCC52848.1"/>
    <property type="molecule type" value="Genomic_DNA"/>
</dbReference>
<keyword evidence="2" id="KW-0812">Transmembrane</keyword>
<gene>
    <name evidence="4" type="ORF">E0H75_03625</name>
</gene>
<accession>A0A4R0K4V6</accession>
<dbReference type="RefSeq" id="WP_131511580.1">
    <property type="nucleotide sequence ID" value="NZ_SJKD01000001.1"/>
</dbReference>
<organism evidence="4 5">
    <name type="scientific">Kribbella capetownensis</name>
    <dbReference type="NCBI Taxonomy" id="1572659"/>
    <lineage>
        <taxon>Bacteria</taxon>
        <taxon>Bacillati</taxon>
        <taxon>Actinomycetota</taxon>
        <taxon>Actinomycetes</taxon>
        <taxon>Propionibacteriales</taxon>
        <taxon>Kribbellaceae</taxon>
        <taxon>Kribbella</taxon>
    </lineage>
</organism>
<evidence type="ECO:0000256" key="1">
    <source>
        <dbReference type="SAM" id="MobiDB-lite"/>
    </source>
</evidence>
<evidence type="ECO:0000259" key="3">
    <source>
        <dbReference type="Pfam" id="PF26526"/>
    </source>
</evidence>
<keyword evidence="2" id="KW-1133">Transmembrane helix</keyword>
<feature type="domain" description="DUF8175" evidence="3">
    <location>
        <begin position="54"/>
        <end position="241"/>
    </location>
</feature>
<dbReference type="AlphaFoldDB" id="A0A4R0K4V6"/>
<evidence type="ECO:0000313" key="4">
    <source>
        <dbReference type="EMBL" id="TCC52848.1"/>
    </source>
</evidence>
<comment type="caution">
    <text evidence="4">The sequence shown here is derived from an EMBL/GenBank/DDBJ whole genome shotgun (WGS) entry which is preliminary data.</text>
</comment>
<dbReference type="Pfam" id="PF26526">
    <property type="entry name" value="DUF8175"/>
    <property type="match status" value="1"/>
</dbReference>
<dbReference type="InterPro" id="IPR058488">
    <property type="entry name" value="DUF8175"/>
</dbReference>
<proteinExistence type="predicted"/>
<dbReference type="Proteomes" id="UP000293342">
    <property type="component" value="Unassembled WGS sequence"/>
</dbReference>
<dbReference type="OrthoDB" id="4428031at2"/>
<feature type="transmembrane region" description="Helical" evidence="2">
    <location>
        <begin position="12"/>
        <end position="34"/>
    </location>
</feature>
<keyword evidence="2" id="KW-0472">Membrane</keyword>
<evidence type="ECO:0000313" key="5">
    <source>
        <dbReference type="Proteomes" id="UP000293342"/>
    </source>
</evidence>
<reference evidence="4 5" key="1">
    <citation type="submission" date="2019-02" db="EMBL/GenBank/DDBJ databases">
        <title>Kribbella capetownensis sp. nov. and Kribbella speibonae sp. nov., isolated from soil.</title>
        <authorList>
            <person name="Curtis S.M."/>
            <person name="Norton I."/>
            <person name="Everest G.J."/>
            <person name="Meyers P.R."/>
        </authorList>
    </citation>
    <scope>NUCLEOTIDE SEQUENCE [LARGE SCALE GENOMIC DNA]</scope>
    <source>
        <strain evidence="4 5">YM53</strain>
    </source>
</reference>
<protein>
    <recommendedName>
        <fullName evidence="3">DUF8175 domain-containing protein</fullName>
    </recommendedName>
</protein>